<evidence type="ECO:0000313" key="2">
    <source>
        <dbReference type="Proteomes" id="UP000030661"/>
    </source>
</evidence>
<dbReference type="STRING" id="1499967.U27_03400"/>
<sequence length="84" mass="9607">MSVLLEIPDHVAHAIRLPAIDQRQQLMTELAVALYARGILSFGKARELTPYNRVEFGLLLGRRSIPRHYTEQDMEDDLAYARGQ</sequence>
<gene>
    <name evidence="1" type="ORF">U27_03400</name>
</gene>
<organism evidence="1">
    <name type="scientific">Vecturithrix granuli</name>
    <dbReference type="NCBI Taxonomy" id="1499967"/>
    <lineage>
        <taxon>Bacteria</taxon>
        <taxon>Candidatus Moduliflexota</taxon>
        <taxon>Candidatus Vecturitrichia</taxon>
        <taxon>Candidatus Vecturitrichales</taxon>
        <taxon>Candidatus Vecturitrichaceae</taxon>
        <taxon>Candidatus Vecturithrix</taxon>
    </lineage>
</organism>
<evidence type="ECO:0000313" key="1">
    <source>
        <dbReference type="EMBL" id="GAK56438.1"/>
    </source>
</evidence>
<dbReference type="eggNOG" id="COG2886">
    <property type="taxonomic scope" value="Bacteria"/>
</dbReference>
<dbReference type="Proteomes" id="UP000030661">
    <property type="component" value="Unassembled WGS sequence"/>
</dbReference>
<proteinExistence type="predicted"/>
<reference evidence="1" key="1">
    <citation type="journal article" date="2015" name="PeerJ">
        <title>First genomic representation of candidate bacterial phylum KSB3 points to enhanced environmental sensing as a trigger of wastewater bulking.</title>
        <authorList>
            <person name="Sekiguchi Y."/>
            <person name="Ohashi A."/>
            <person name="Parks D.H."/>
            <person name="Yamauchi T."/>
            <person name="Tyson G.W."/>
            <person name="Hugenholtz P."/>
        </authorList>
    </citation>
    <scope>NUCLEOTIDE SEQUENCE [LARGE SCALE GENOMIC DNA]</scope>
</reference>
<dbReference type="EMBL" id="DF820464">
    <property type="protein sequence ID" value="GAK56438.1"/>
    <property type="molecule type" value="Genomic_DNA"/>
</dbReference>
<dbReference type="Pfam" id="PF03683">
    <property type="entry name" value="UPF0175"/>
    <property type="match status" value="1"/>
</dbReference>
<keyword evidence="2" id="KW-1185">Reference proteome</keyword>
<dbReference type="InterPro" id="IPR005368">
    <property type="entry name" value="UPF0175"/>
</dbReference>
<name>A0A081BVT3_VECG1</name>
<dbReference type="HOGENOM" id="CLU_154570_4_2_0"/>
<protein>
    <submittedName>
        <fullName evidence="1">Uncharacterized protein</fullName>
    </submittedName>
</protein>
<accession>A0A081BVT3</accession>
<dbReference type="AlphaFoldDB" id="A0A081BVT3"/>